<evidence type="ECO:0000256" key="5">
    <source>
        <dbReference type="ARBA" id="ARBA00023002"/>
    </source>
</evidence>
<organism evidence="8 9">
    <name type="scientific">Streptomyces sannanensis</name>
    <dbReference type="NCBI Taxonomy" id="285536"/>
    <lineage>
        <taxon>Bacteria</taxon>
        <taxon>Bacillati</taxon>
        <taxon>Actinomycetota</taxon>
        <taxon>Actinomycetes</taxon>
        <taxon>Kitasatosporales</taxon>
        <taxon>Streptomycetaceae</taxon>
        <taxon>Streptomyces</taxon>
    </lineage>
</organism>
<evidence type="ECO:0000259" key="7">
    <source>
        <dbReference type="Pfam" id="PF00881"/>
    </source>
</evidence>
<dbReference type="Pfam" id="PF00881">
    <property type="entry name" value="Nitroreductase"/>
    <property type="match status" value="1"/>
</dbReference>
<evidence type="ECO:0000256" key="1">
    <source>
        <dbReference type="ARBA" id="ARBA00001917"/>
    </source>
</evidence>
<dbReference type="EMBL" id="BAAAYL010000001">
    <property type="protein sequence ID" value="GAA3369324.1"/>
    <property type="molecule type" value="Genomic_DNA"/>
</dbReference>
<keyword evidence="5" id="KW-0560">Oxidoreductase</keyword>
<dbReference type="SUPFAM" id="SSF55469">
    <property type="entry name" value="FMN-dependent nitroreductase-like"/>
    <property type="match status" value="1"/>
</dbReference>
<comment type="caution">
    <text evidence="8">The sequence shown here is derived from an EMBL/GenBank/DDBJ whole genome shotgun (WGS) entry which is preliminary data.</text>
</comment>
<proteinExistence type="inferred from homology"/>
<evidence type="ECO:0000256" key="6">
    <source>
        <dbReference type="SAM" id="MobiDB-lite"/>
    </source>
</evidence>
<keyword evidence="4" id="KW-0288">FMN</keyword>
<keyword evidence="9" id="KW-1185">Reference proteome</keyword>
<dbReference type="RefSeq" id="WP_345035013.1">
    <property type="nucleotide sequence ID" value="NZ_BAAAYL010000001.1"/>
</dbReference>
<feature type="domain" description="Nitroreductase" evidence="7">
    <location>
        <begin position="10"/>
        <end position="199"/>
    </location>
</feature>
<feature type="region of interest" description="Disordered" evidence="6">
    <location>
        <begin position="72"/>
        <end position="94"/>
    </location>
</feature>
<protein>
    <submittedName>
        <fullName evidence="8">Nitroreductase</fullName>
    </submittedName>
</protein>
<dbReference type="Gene3D" id="3.40.109.10">
    <property type="entry name" value="NADH Oxidase"/>
    <property type="match status" value="1"/>
</dbReference>
<evidence type="ECO:0000256" key="4">
    <source>
        <dbReference type="ARBA" id="ARBA00022643"/>
    </source>
</evidence>
<comment type="similarity">
    <text evidence="2">Belongs to the nitroreductase family.</text>
</comment>
<dbReference type="Proteomes" id="UP001499990">
    <property type="component" value="Unassembled WGS sequence"/>
</dbReference>
<evidence type="ECO:0000256" key="2">
    <source>
        <dbReference type="ARBA" id="ARBA00007118"/>
    </source>
</evidence>
<dbReference type="CDD" id="cd02136">
    <property type="entry name" value="PnbA_NfnB-like"/>
    <property type="match status" value="1"/>
</dbReference>
<keyword evidence="3" id="KW-0285">Flavoprotein</keyword>
<dbReference type="InterPro" id="IPR000415">
    <property type="entry name" value="Nitroreductase-like"/>
</dbReference>
<dbReference type="InterPro" id="IPR029479">
    <property type="entry name" value="Nitroreductase"/>
</dbReference>
<name>A0ABP6S745_9ACTN</name>
<accession>A0ABP6S745</accession>
<gene>
    <name evidence="8" type="ORF">GCM10020367_11590</name>
</gene>
<sequence length="224" mass="24514">MTGDDSLQVIMDRHCKRAFLDNAVPHGLLADVLRAAGHAPSNRNTQLWQVTVVTGRSLEALVRRLREAFDRGEPVSPDYRNRPPALDPAAERRARSAGTGVLRAKGVAVADDLARRAHLRDNLGFYGAPVALVCHLPANAVPGTFLELGCFLQNMMLGLVARGLGSCPQFSVARYADILRKELGIPEDRLIACTVSAGYPDEAAPVNRFVPPRARLEEYTQWHT</sequence>
<evidence type="ECO:0000313" key="9">
    <source>
        <dbReference type="Proteomes" id="UP001499990"/>
    </source>
</evidence>
<dbReference type="PANTHER" id="PTHR43673">
    <property type="entry name" value="NAD(P)H NITROREDUCTASE YDGI-RELATED"/>
    <property type="match status" value="1"/>
</dbReference>
<comment type="cofactor">
    <cofactor evidence="1">
        <name>FMN</name>
        <dbReference type="ChEBI" id="CHEBI:58210"/>
    </cofactor>
</comment>
<dbReference type="PANTHER" id="PTHR43673:SF2">
    <property type="entry name" value="NITROREDUCTASE"/>
    <property type="match status" value="1"/>
</dbReference>
<reference evidence="9" key="1">
    <citation type="journal article" date="2019" name="Int. J. Syst. Evol. Microbiol.">
        <title>The Global Catalogue of Microorganisms (GCM) 10K type strain sequencing project: providing services to taxonomists for standard genome sequencing and annotation.</title>
        <authorList>
            <consortium name="The Broad Institute Genomics Platform"/>
            <consortium name="The Broad Institute Genome Sequencing Center for Infectious Disease"/>
            <person name="Wu L."/>
            <person name="Ma J."/>
        </authorList>
    </citation>
    <scope>NUCLEOTIDE SEQUENCE [LARGE SCALE GENOMIC DNA]</scope>
    <source>
        <strain evidence="9">JCM 9651</strain>
    </source>
</reference>
<evidence type="ECO:0000256" key="3">
    <source>
        <dbReference type="ARBA" id="ARBA00022630"/>
    </source>
</evidence>
<evidence type="ECO:0000313" key="8">
    <source>
        <dbReference type="EMBL" id="GAA3369324.1"/>
    </source>
</evidence>